<name>A0A1M5DY32_9FLAO</name>
<dbReference type="Proteomes" id="UP000184036">
    <property type="component" value="Unassembled WGS sequence"/>
</dbReference>
<evidence type="ECO:0000259" key="2">
    <source>
        <dbReference type="PROSITE" id="PS51352"/>
    </source>
</evidence>
<dbReference type="STRING" id="271157.SAMN05444396_10139"/>
<keyword evidence="1" id="KW-0812">Transmembrane</keyword>
<accession>A0A1M5DY32</accession>
<organism evidence="3 4">
    <name type="scientific">Flavobacterium segetis</name>
    <dbReference type="NCBI Taxonomy" id="271157"/>
    <lineage>
        <taxon>Bacteria</taxon>
        <taxon>Pseudomonadati</taxon>
        <taxon>Bacteroidota</taxon>
        <taxon>Flavobacteriia</taxon>
        <taxon>Flavobacteriales</taxon>
        <taxon>Flavobacteriaceae</taxon>
        <taxon>Flavobacterium</taxon>
    </lineage>
</organism>
<dbReference type="GO" id="GO:0016853">
    <property type="term" value="F:isomerase activity"/>
    <property type="evidence" value="ECO:0007669"/>
    <property type="project" value="UniProtKB-KW"/>
</dbReference>
<dbReference type="InterPro" id="IPR036249">
    <property type="entry name" value="Thioredoxin-like_sf"/>
</dbReference>
<dbReference type="InterPro" id="IPR013766">
    <property type="entry name" value="Thioredoxin_domain"/>
</dbReference>
<dbReference type="PANTHER" id="PTHR42852:SF13">
    <property type="entry name" value="PROTEIN DIPZ"/>
    <property type="match status" value="1"/>
</dbReference>
<proteinExistence type="predicted"/>
<dbReference type="RefSeq" id="WP_072986649.1">
    <property type="nucleotide sequence ID" value="NZ_FQWE01000001.1"/>
</dbReference>
<keyword evidence="1" id="KW-0472">Membrane</keyword>
<sequence>MTPTKSSKKKTIQNIIFIIFLGLLLFSPLGTFIKVQINRLIVFSPKTIQVQDQKMLSSYQWQLLDANGKQVSLKNYRGKVIFINFWATWCPPCIAEMPSLQKLYNDYQDKIVFLFVTSDSFKKSNAFLKKEELDLPIYQAITKPPLEMESSTIPATYVIDKQGNIIVAKIGTANWNSDSFRDKLDYYLKK</sequence>
<feature type="transmembrane region" description="Helical" evidence="1">
    <location>
        <begin position="12"/>
        <end position="33"/>
    </location>
</feature>
<dbReference type="EMBL" id="FQWE01000001">
    <property type="protein sequence ID" value="SHF71784.1"/>
    <property type="molecule type" value="Genomic_DNA"/>
</dbReference>
<dbReference type="OrthoDB" id="9815205at2"/>
<feature type="domain" description="Thioredoxin" evidence="2">
    <location>
        <begin position="48"/>
        <end position="189"/>
    </location>
</feature>
<dbReference type="AlphaFoldDB" id="A0A1M5DY32"/>
<dbReference type="GO" id="GO:0016491">
    <property type="term" value="F:oxidoreductase activity"/>
    <property type="evidence" value="ECO:0007669"/>
    <property type="project" value="InterPro"/>
</dbReference>
<dbReference type="InterPro" id="IPR000866">
    <property type="entry name" value="AhpC/TSA"/>
</dbReference>
<dbReference type="GO" id="GO:0016209">
    <property type="term" value="F:antioxidant activity"/>
    <property type="evidence" value="ECO:0007669"/>
    <property type="project" value="InterPro"/>
</dbReference>
<evidence type="ECO:0000313" key="4">
    <source>
        <dbReference type="Proteomes" id="UP000184036"/>
    </source>
</evidence>
<keyword evidence="3" id="KW-0413">Isomerase</keyword>
<gene>
    <name evidence="3" type="ORF">SAMN05444396_10139</name>
</gene>
<dbReference type="CDD" id="cd02966">
    <property type="entry name" value="TlpA_like_family"/>
    <property type="match status" value="1"/>
</dbReference>
<dbReference type="PANTHER" id="PTHR42852">
    <property type="entry name" value="THIOL:DISULFIDE INTERCHANGE PROTEIN DSBE"/>
    <property type="match status" value="1"/>
</dbReference>
<evidence type="ECO:0000313" key="3">
    <source>
        <dbReference type="EMBL" id="SHF71784.1"/>
    </source>
</evidence>
<dbReference type="SUPFAM" id="SSF52833">
    <property type="entry name" value="Thioredoxin-like"/>
    <property type="match status" value="1"/>
</dbReference>
<dbReference type="PROSITE" id="PS51352">
    <property type="entry name" value="THIOREDOXIN_2"/>
    <property type="match status" value="1"/>
</dbReference>
<protein>
    <submittedName>
        <fullName evidence="3">Thiol-disulfide isomerase or thioredoxin</fullName>
    </submittedName>
</protein>
<dbReference type="Gene3D" id="3.40.30.10">
    <property type="entry name" value="Glutaredoxin"/>
    <property type="match status" value="1"/>
</dbReference>
<evidence type="ECO:0000256" key="1">
    <source>
        <dbReference type="SAM" id="Phobius"/>
    </source>
</evidence>
<dbReference type="Pfam" id="PF00578">
    <property type="entry name" value="AhpC-TSA"/>
    <property type="match status" value="1"/>
</dbReference>
<reference evidence="4" key="1">
    <citation type="submission" date="2016-11" db="EMBL/GenBank/DDBJ databases">
        <authorList>
            <person name="Varghese N."/>
            <person name="Submissions S."/>
        </authorList>
    </citation>
    <scope>NUCLEOTIDE SEQUENCE [LARGE SCALE GENOMIC DNA]</scope>
    <source>
        <strain evidence="4">DSM 19741</strain>
    </source>
</reference>
<keyword evidence="4" id="KW-1185">Reference proteome</keyword>
<keyword evidence="1" id="KW-1133">Transmembrane helix</keyword>
<dbReference type="InterPro" id="IPR050553">
    <property type="entry name" value="Thioredoxin_ResA/DsbE_sf"/>
</dbReference>